<dbReference type="InterPro" id="IPR025669">
    <property type="entry name" value="AAA_dom"/>
</dbReference>
<dbReference type="PANTHER" id="PTHR32309:SF13">
    <property type="entry name" value="FERRIC ENTEROBACTIN TRANSPORT PROTEIN FEPE"/>
    <property type="match status" value="1"/>
</dbReference>
<comment type="caution">
    <text evidence="10">The sequence shown here is derived from an EMBL/GenBank/DDBJ whole genome shotgun (WGS) entry which is preliminary data.</text>
</comment>
<proteinExistence type="inferred from homology"/>
<dbReference type="InterPro" id="IPR050445">
    <property type="entry name" value="Bact_polysacc_biosynth/exp"/>
</dbReference>
<dbReference type="PANTHER" id="PTHR32309">
    <property type="entry name" value="TYROSINE-PROTEIN KINASE"/>
    <property type="match status" value="1"/>
</dbReference>
<comment type="similarity">
    <text evidence="1">Belongs to the CpsD/CapB family.</text>
</comment>
<feature type="domain" description="AAA" evidence="9">
    <location>
        <begin position="46"/>
        <end position="175"/>
    </location>
</feature>
<dbReference type="RefSeq" id="WP_118445174.1">
    <property type="nucleotide sequence ID" value="NZ_JBCPGC010000004.1"/>
</dbReference>
<dbReference type="Gene3D" id="3.40.50.300">
    <property type="entry name" value="P-loop containing nucleotide triphosphate hydrolases"/>
    <property type="match status" value="1"/>
</dbReference>
<evidence type="ECO:0000256" key="1">
    <source>
        <dbReference type="ARBA" id="ARBA00007316"/>
    </source>
</evidence>
<dbReference type="GO" id="GO:0005524">
    <property type="term" value="F:ATP binding"/>
    <property type="evidence" value="ECO:0007669"/>
    <property type="project" value="UniProtKB-KW"/>
</dbReference>
<evidence type="ECO:0000256" key="4">
    <source>
        <dbReference type="ARBA" id="ARBA00022741"/>
    </source>
</evidence>
<gene>
    <name evidence="10" type="ORF">DWZ50_16380</name>
</gene>
<keyword evidence="5 10" id="KW-0418">Kinase</keyword>
<dbReference type="EMBL" id="QRQE01000054">
    <property type="protein sequence ID" value="RHM70965.1"/>
    <property type="molecule type" value="Genomic_DNA"/>
</dbReference>
<dbReference type="NCBIfam" id="TIGR01007">
    <property type="entry name" value="eps_fam"/>
    <property type="match status" value="1"/>
</dbReference>
<dbReference type="InterPro" id="IPR005702">
    <property type="entry name" value="Wzc-like_C"/>
</dbReference>
<dbReference type="CDD" id="cd05387">
    <property type="entry name" value="BY-kinase"/>
    <property type="match status" value="1"/>
</dbReference>
<evidence type="ECO:0000256" key="7">
    <source>
        <dbReference type="ARBA" id="ARBA00023137"/>
    </source>
</evidence>
<organism evidence="10 11">
    <name type="scientific">Mediterraneibacter gnavus</name>
    <name type="common">Ruminococcus gnavus</name>
    <dbReference type="NCBI Taxonomy" id="33038"/>
    <lineage>
        <taxon>Bacteria</taxon>
        <taxon>Bacillati</taxon>
        <taxon>Bacillota</taxon>
        <taxon>Clostridia</taxon>
        <taxon>Lachnospirales</taxon>
        <taxon>Lachnospiraceae</taxon>
        <taxon>Mediterraneibacter</taxon>
    </lineage>
</organism>
<dbReference type="EC" id="2.7.10.2" evidence="2"/>
<evidence type="ECO:0000256" key="6">
    <source>
        <dbReference type="ARBA" id="ARBA00022840"/>
    </source>
</evidence>
<evidence type="ECO:0000256" key="5">
    <source>
        <dbReference type="ARBA" id="ARBA00022777"/>
    </source>
</evidence>
<accession>A0A415S5R6</accession>
<dbReference type="InterPro" id="IPR027417">
    <property type="entry name" value="P-loop_NTPase"/>
</dbReference>
<keyword evidence="6" id="KW-0067">ATP-binding</keyword>
<reference evidence="10 11" key="1">
    <citation type="submission" date="2018-08" db="EMBL/GenBank/DDBJ databases">
        <title>A genome reference for cultivated species of the human gut microbiota.</title>
        <authorList>
            <person name="Zou Y."/>
            <person name="Xue W."/>
            <person name="Luo G."/>
        </authorList>
    </citation>
    <scope>NUCLEOTIDE SEQUENCE [LARGE SCALE GENOMIC DNA]</scope>
    <source>
        <strain evidence="10 11">AF33-12</strain>
    </source>
</reference>
<sequence length="228" mass="25255">MREIVLNGLEKDFRSNEAYKNLRTNIEFSGEENKVLVFTSCTPNEGKSTVSLSVASSLAESGKKVLFIDADLRKSVLAGRHRVQGELKGLSHFLSGRAKVEDVVCKTQIESLMVIFAGIIPPNPAELLGQERFGNLISSGRKVYDYIIIDAPPLGSVIDSAIIARVCDASVLVISANAISHKFARVVKEQLERSECPILGVVLNKVDMSQNKYYGKYYRKYYGKYGEK</sequence>
<keyword evidence="7" id="KW-0829">Tyrosine-protein kinase</keyword>
<dbReference type="SUPFAM" id="SSF52540">
    <property type="entry name" value="P-loop containing nucleoside triphosphate hydrolases"/>
    <property type="match status" value="1"/>
</dbReference>
<evidence type="ECO:0000256" key="8">
    <source>
        <dbReference type="ARBA" id="ARBA00051245"/>
    </source>
</evidence>
<dbReference type="AlphaFoldDB" id="A0A415S5R6"/>
<dbReference type="GO" id="GO:0005886">
    <property type="term" value="C:plasma membrane"/>
    <property type="evidence" value="ECO:0007669"/>
    <property type="project" value="TreeGrafter"/>
</dbReference>
<protein>
    <recommendedName>
        <fullName evidence="2">non-specific protein-tyrosine kinase</fullName>
        <ecNumber evidence="2">2.7.10.2</ecNumber>
    </recommendedName>
</protein>
<evidence type="ECO:0000313" key="10">
    <source>
        <dbReference type="EMBL" id="RHM70965.1"/>
    </source>
</evidence>
<name>A0A415S5R6_MEDGN</name>
<evidence type="ECO:0000256" key="3">
    <source>
        <dbReference type="ARBA" id="ARBA00022679"/>
    </source>
</evidence>
<dbReference type="Pfam" id="PF13614">
    <property type="entry name" value="AAA_31"/>
    <property type="match status" value="1"/>
</dbReference>
<keyword evidence="4" id="KW-0547">Nucleotide-binding</keyword>
<evidence type="ECO:0000313" key="11">
    <source>
        <dbReference type="Proteomes" id="UP000285610"/>
    </source>
</evidence>
<keyword evidence="3" id="KW-0808">Transferase</keyword>
<evidence type="ECO:0000259" key="9">
    <source>
        <dbReference type="Pfam" id="PF13614"/>
    </source>
</evidence>
<dbReference type="Proteomes" id="UP000285610">
    <property type="component" value="Unassembled WGS sequence"/>
</dbReference>
<dbReference type="GO" id="GO:0004715">
    <property type="term" value="F:non-membrane spanning protein tyrosine kinase activity"/>
    <property type="evidence" value="ECO:0007669"/>
    <property type="project" value="UniProtKB-EC"/>
</dbReference>
<comment type="catalytic activity">
    <reaction evidence="8">
        <text>L-tyrosyl-[protein] + ATP = O-phospho-L-tyrosyl-[protein] + ADP + H(+)</text>
        <dbReference type="Rhea" id="RHEA:10596"/>
        <dbReference type="Rhea" id="RHEA-COMP:10136"/>
        <dbReference type="Rhea" id="RHEA-COMP:20101"/>
        <dbReference type="ChEBI" id="CHEBI:15378"/>
        <dbReference type="ChEBI" id="CHEBI:30616"/>
        <dbReference type="ChEBI" id="CHEBI:46858"/>
        <dbReference type="ChEBI" id="CHEBI:61978"/>
        <dbReference type="ChEBI" id="CHEBI:456216"/>
        <dbReference type="EC" id="2.7.10.2"/>
    </reaction>
</comment>
<evidence type="ECO:0000256" key="2">
    <source>
        <dbReference type="ARBA" id="ARBA00011903"/>
    </source>
</evidence>